<feature type="compositionally biased region" description="Basic and acidic residues" evidence="1">
    <location>
        <begin position="238"/>
        <end position="255"/>
    </location>
</feature>
<evidence type="ECO:0000313" key="2">
    <source>
        <dbReference type="EMBL" id="SIN97752.1"/>
    </source>
</evidence>
<feature type="region of interest" description="Disordered" evidence="1">
    <location>
        <begin position="238"/>
        <end position="268"/>
    </location>
</feature>
<dbReference type="STRING" id="1217970.SAMN05444002_1888"/>
<evidence type="ECO:0000313" key="3">
    <source>
        <dbReference type="Proteomes" id="UP000184932"/>
    </source>
</evidence>
<sequence>MREGGRRGRPEEAAMTRHLTLALSLMLIATGSVEAQNRGQGNGPFLKKFMRDVEEAKRDFRRKIGGNVRIERAPAQRQAAAPRGPVIRRESGLVATSIRPEARPGAEVAAVAATGLPVSRAGQRLEMLLQAGVATGEIAPEVAQVIRAGSFPTMDELEERTAGVGNGWLPGGATLALVAGKVECRDGGAGGCVKVAEDPALADVREEIAVIEAQAESVLAVVALPGMAEALADVAAERAEAGGQEREYPVARGDELPSIDSLLDARAD</sequence>
<accession>A0A1N6FRB2</accession>
<keyword evidence="3" id="KW-1185">Reference proteome</keyword>
<dbReference type="EMBL" id="FSRL01000001">
    <property type="protein sequence ID" value="SIN97752.1"/>
    <property type="molecule type" value="Genomic_DNA"/>
</dbReference>
<evidence type="ECO:0000256" key="1">
    <source>
        <dbReference type="SAM" id="MobiDB-lite"/>
    </source>
</evidence>
<dbReference type="Proteomes" id="UP000184932">
    <property type="component" value="Unassembled WGS sequence"/>
</dbReference>
<dbReference type="AlphaFoldDB" id="A0A1N6FRB2"/>
<organism evidence="2 3">
    <name type="scientific">Vannielia litorea</name>
    <dbReference type="NCBI Taxonomy" id="1217970"/>
    <lineage>
        <taxon>Bacteria</taxon>
        <taxon>Pseudomonadati</taxon>
        <taxon>Pseudomonadota</taxon>
        <taxon>Alphaproteobacteria</taxon>
        <taxon>Rhodobacterales</taxon>
        <taxon>Paracoccaceae</taxon>
        <taxon>Vannielia</taxon>
    </lineage>
</organism>
<reference evidence="3" key="1">
    <citation type="submission" date="2016-11" db="EMBL/GenBank/DDBJ databases">
        <authorList>
            <person name="Varghese N."/>
            <person name="Submissions S."/>
        </authorList>
    </citation>
    <scope>NUCLEOTIDE SEQUENCE [LARGE SCALE GENOMIC DNA]</scope>
    <source>
        <strain evidence="3">DSM 29440</strain>
    </source>
</reference>
<protein>
    <submittedName>
        <fullName evidence="2">Uncharacterized protein</fullName>
    </submittedName>
</protein>
<gene>
    <name evidence="2" type="ORF">SAMN05444002_1888</name>
</gene>
<name>A0A1N6FRB2_9RHOB</name>
<proteinExistence type="predicted"/>